<dbReference type="InterPro" id="IPR050307">
    <property type="entry name" value="Sterol_Desaturase_Related"/>
</dbReference>
<name>A0ABD1TC45_9LAMI</name>
<dbReference type="Proteomes" id="UP001604277">
    <property type="component" value="Unassembled WGS sequence"/>
</dbReference>
<protein>
    <submittedName>
        <fullName evidence="8">Sphinganine C4-monooxygenase 1-like</fullName>
    </submittedName>
</protein>
<keyword evidence="5 6" id="KW-0472">Membrane</keyword>
<evidence type="ECO:0000256" key="5">
    <source>
        <dbReference type="ARBA" id="ARBA00023136"/>
    </source>
</evidence>
<comment type="similarity">
    <text evidence="2">Belongs to the sterol desaturase family.</text>
</comment>
<dbReference type="AlphaFoldDB" id="A0ABD1TC45"/>
<evidence type="ECO:0000256" key="4">
    <source>
        <dbReference type="ARBA" id="ARBA00022989"/>
    </source>
</evidence>
<gene>
    <name evidence="8" type="ORF">Fot_33772</name>
</gene>
<reference evidence="9" key="1">
    <citation type="submission" date="2024-07" db="EMBL/GenBank/DDBJ databases">
        <title>Two chromosome-level genome assemblies of Korean endemic species Abeliophyllum distichum and Forsythia ovata (Oleaceae).</title>
        <authorList>
            <person name="Jang H."/>
        </authorList>
    </citation>
    <scope>NUCLEOTIDE SEQUENCE [LARGE SCALE GENOMIC DNA]</scope>
</reference>
<dbReference type="GO" id="GO:0016020">
    <property type="term" value="C:membrane"/>
    <property type="evidence" value="ECO:0007669"/>
    <property type="project" value="UniProtKB-SubCell"/>
</dbReference>
<evidence type="ECO:0000256" key="3">
    <source>
        <dbReference type="ARBA" id="ARBA00022692"/>
    </source>
</evidence>
<keyword evidence="9" id="KW-1185">Reference proteome</keyword>
<comment type="subcellular location">
    <subcellularLocation>
        <location evidence="1">Membrane</location>
    </subcellularLocation>
</comment>
<dbReference type="PANTHER" id="PTHR11863">
    <property type="entry name" value="STEROL DESATURASE"/>
    <property type="match status" value="1"/>
</dbReference>
<organism evidence="8 9">
    <name type="scientific">Forsythia ovata</name>
    <dbReference type="NCBI Taxonomy" id="205694"/>
    <lineage>
        <taxon>Eukaryota</taxon>
        <taxon>Viridiplantae</taxon>
        <taxon>Streptophyta</taxon>
        <taxon>Embryophyta</taxon>
        <taxon>Tracheophyta</taxon>
        <taxon>Spermatophyta</taxon>
        <taxon>Magnoliopsida</taxon>
        <taxon>eudicotyledons</taxon>
        <taxon>Gunneridae</taxon>
        <taxon>Pentapetalae</taxon>
        <taxon>asterids</taxon>
        <taxon>lamiids</taxon>
        <taxon>Lamiales</taxon>
        <taxon>Oleaceae</taxon>
        <taxon>Forsythieae</taxon>
        <taxon>Forsythia</taxon>
    </lineage>
</organism>
<feature type="transmembrane region" description="Helical" evidence="6">
    <location>
        <begin position="180"/>
        <end position="203"/>
    </location>
</feature>
<dbReference type="EMBL" id="JBFOLJ010000009">
    <property type="protein sequence ID" value="KAL2510125.1"/>
    <property type="molecule type" value="Genomic_DNA"/>
</dbReference>
<evidence type="ECO:0000259" key="7">
    <source>
        <dbReference type="Pfam" id="PF04116"/>
    </source>
</evidence>
<keyword evidence="3 6" id="KW-0812">Transmembrane</keyword>
<feature type="domain" description="Fatty acid hydroxylase" evidence="7">
    <location>
        <begin position="269"/>
        <end position="404"/>
    </location>
</feature>
<sequence length="429" mass="48798">MAIAGLHNVSSFRSSFFGESQSPLSSQWAEQQNRPSTRASSLFQIWRELEGEQGSKKDNRTKKEHERHRVLDSHVVQQGNHYNFDYLDTRALKNIAGDALNLLSSCCPCKRSNARAPPSSTALPATGHLNFSHYFRELSKFQFKPPLNINPSSSPITVLKRNSLSSMEMMKGGVKVSDELLGTFAPIVVYWIYSGIYVLLGSLENYRLHTKKDEDEKNLVPKKDVVKGVILQQAVQAVVATLLFAVTGNDSEAAQAQQASFIVLARQLFVAMVVLDTWQYFMHRYMHQNKFLYRHIHSLHHRLVVPYAFGALYNHPLEGLLLDTVGGALAFLVSGMSPRASIFFFSFATIKTVDDHCGLWLPGNLFHIFFRNNSAYHDIHHQLHGNKYNFSQPFFVTWDRILGTYMPYSLEKRTNSGFEARPTKDYKEN</sequence>
<comment type="caution">
    <text evidence="8">The sequence shown here is derived from an EMBL/GenBank/DDBJ whole genome shotgun (WGS) entry which is preliminary data.</text>
</comment>
<dbReference type="InterPro" id="IPR006694">
    <property type="entry name" value="Fatty_acid_hydroxylase"/>
</dbReference>
<evidence type="ECO:0000313" key="8">
    <source>
        <dbReference type="EMBL" id="KAL2510125.1"/>
    </source>
</evidence>
<dbReference type="Pfam" id="PF04116">
    <property type="entry name" value="FA_hydroxylase"/>
    <property type="match status" value="1"/>
</dbReference>
<keyword evidence="4 6" id="KW-1133">Transmembrane helix</keyword>
<proteinExistence type="inferred from homology"/>
<evidence type="ECO:0000256" key="2">
    <source>
        <dbReference type="ARBA" id="ARBA00009324"/>
    </source>
</evidence>
<evidence type="ECO:0000256" key="1">
    <source>
        <dbReference type="ARBA" id="ARBA00004370"/>
    </source>
</evidence>
<evidence type="ECO:0000256" key="6">
    <source>
        <dbReference type="SAM" id="Phobius"/>
    </source>
</evidence>
<accession>A0ABD1TC45</accession>
<evidence type="ECO:0000313" key="9">
    <source>
        <dbReference type="Proteomes" id="UP001604277"/>
    </source>
</evidence>